<feature type="transmembrane region" description="Helical" evidence="2">
    <location>
        <begin position="559"/>
        <end position="582"/>
    </location>
</feature>
<evidence type="ECO:0000313" key="6">
    <source>
        <dbReference type="Proteomes" id="UP000838412"/>
    </source>
</evidence>
<feature type="compositionally biased region" description="Basic and acidic residues" evidence="1">
    <location>
        <begin position="181"/>
        <end position="194"/>
    </location>
</feature>
<feature type="transmembrane region" description="Helical" evidence="2">
    <location>
        <begin position="492"/>
        <end position="514"/>
    </location>
</feature>
<keyword evidence="3" id="KW-0732">Signal</keyword>
<keyword evidence="2" id="KW-1133">Transmembrane helix</keyword>
<keyword evidence="2" id="KW-0812">Transmembrane</keyword>
<feature type="signal peptide" evidence="3">
    <location>
        <begin position="1"/>
        <end position="25"/>
    </location>
</feature>
<accession>A0A8K0EHG4</accession>
<feature type="chain" id="PRO_5035448549" evidence="3">
    <location>
        <begin position="26"/>
        <end position="589"/>
    </location>
</feature>
<feature type="transmembrane region" description="Helical" evidence="2">
    <location>
        <begin position="349"/>
        <end position="368"/>
    </location>
</feature>
<feature type="transmembrane region" description="Helical" evidence="2">
    <location>
        <begin position="230"/>
        <end position="248"/>
    </location>
</feature>
<evidence type="ECO:0000313" key="5">
    <source>
        <dbReference type="EMBL" id="CAH1251157.1"/>
    </source>
</evidence>
<dbReference type="AlphaFoldDB" id="A0A8K0EHG4"/>
<evidence type="ECO:0000259" key="4">
    <source>
        <dbReference type="Pfam" id="PF16401"/>
    </source>
</evidence>
<evidence type="ECO:0000256" key="3">
    <source>
        <dbReference type="SAM" id="SignalP"/>
    </source>
</evidence>
<dbReference type="PANTHER" id="PTHR31061">
    <property type="entry name" value="LD22376P"/>
    <property type="match status" value="1"/>
</dbReference>
<dbReference type="Proteomes" id="UP000838412">
    <property type="component" value="Chromosome 18"/>
</dbReference>
<reference evidence="5" key="1">
    <citation type="submission" date="2022-01" db="EMBL/GenBank/DDBJ databases">
        <authorList>
            <person name="Braso-Vives M."/>
        </authorList>
    </citation>
    <scope>NUCLEOTIDE SEQUENCE</scope>
</reference>
<dbReference type="EMBL" id="OV696703">
    <property type="protein sequence ID" value="CAH1251157.1"/>
    <property type="molecule type" value="Genomic_DNA"/>
</dbReference>
<name>A0A8K0EHG4_BRALA</name>
<keyword evidence="6" id="KW-1185">Reference proteome</keyword>
<feature type="domain" description="DUF5009" evidence="4">
    <location>
        <begin position="232"/>
        <end position="306"/>
    </location>
</feature>
<feature type="transmembrane region" description="Helical" evidence="2">
    <location>
        <begin position="138"/>
        <end position="161"/>
    </location>
</feature>
<sequence>MARYTGLGLTRALLGFVVLPLVTHGDVTGASPFDLKMDRALLTVTSDLTYPVEVWTVSDVCYQCNLSFTGLIVTSRGSGNLTTNTSYPTRLDFVWNHGNGTNHSVCSHHYHYGEYGHYKMELSSCKFSTLADPVNSNIPILVAFLVYAALGGLWVVCSYLYRRKFGGEDDEIRHLLINTGRHNDPGPKKSESPTKPRRLKSLDTFRGMCLCIMAFVNYGGGGYWFFDHSVWNGITVADLVFPWFMWIMGTSTALSFRGLQRKATPKLTVFVKIVRRTITLFLLGLFIVNWPDDWATIRIPGVLQRFAVSYFAVSTMMLLHMEVGAQEEDISQTEWWSRARDVVPYWKQWLFVLCLLAVHTCLTFLMPVPGCPTGYLGAAGLSDLDHTNCTGGAAQQIDNWLLTQDHVYGDETPKDEYQIQVNYDPEGVLGSLTSIFMTFLGLQAGKILLCYKDHGSRMIRWLLWGVGLGLLAILLCEGRQNGGWIPINKNLWSLTFVLSLASMAFILLSVYYFLVDVRRWWTGFPFYMAGMNSISVYLCHTVFQSYLPFSWRIHAKTHANLLFMHLFGSNLWTILFPAYLYWNSIFINI</sequence>
<dbReference type="OrthoDB" id="2149840at2759"/>
<organism evidence="5 6">
    <name type="scientific">Branchiostoma lanceolatum</name>
    <name type="common">Common lancelet</name>
    <name type="synonym">Amphioxus lanceolatum</name>
    <dbReference type="NCBI Taxonomy" id="7740"/>
    <lineage>
        <taxon>Eukaryota</taxon>
        <taxon>Metazoa</taxon>
        <taxon>Chordata</taxon>
        <taxon>Cephalochordata</taxon>
        <taxon>Leptocardii</taxon>
        <taxon>Amphioxiformes</taxon>
        <taxon>Branchiostomatidae</taxon>
        <taxon>Branchiostoma</taxon>
    </lineage>
</organism>
<dbReference type="Pfam" id="PF16401">
    <property type="entry name" value="DUF5009"/>
    <property type="match status" value="1"/>
</dbReference>
<gene>
    <name evidence="5" type="primary">HGSNAT</name>
    <name evidence="5" type="ORF">BLAG_LOCUS11632</name>
</gene>
<feature type="transmembrane region" description="Helical" evidence="2">
    <location>
        <begin position="205"/>
        <end position="224"/>
    </location>
</feature>
<feature type="transmembrane region" description="Helical" evidence="2">
    <location>
        <begin position="428"/>
        <end position="449"/>
    </location>
</feature>
<evidence type="ECO:0000256" key="1">
    <source>
        <dbReference type="SAM" id="MobiDB-lite"/>
    </source>
</evidence>
<evidence type="ECO:0000256" key="2">
    <source>
        <dbReference type="SAM" id="Phobius"/>
    </source>
</evidence>
<protein>
    <submittedName>
        <fullName evidence="5">HGSNAT protein</fullName>
    </submittedName>
</protein>
<dbReference type="InterPro" id="IPR032176">
    <property type="entry name" value="DUF5009"/>
</dbReference>
<keyword evidence="2" id="KW-0472">Membrane</keyword>
<feature type="region of interest" description="Disordered" evidence="1">
    <location>
        <begin position="178"/>
        <end position="197"/>
    </location>
</feature>
<dbReference type="PANTHER" id="PTHR31061:SF24">
    <property type="entry name" value="LD22376P"/>
    <property type="match status" value="1"/>
</dbReference>
<proteinExistence type="predicted"/>
<feature type="transmembrane region" description="Helical" evidence="2">
    <location>
        <begin position="526"/>
        <end position="547"/>
    </location>
</feature>
<feature type="transmembrane region" description="Helical" evidence="2">
    <location>
        <begin position="461"/>
        <end position="480"/>
    </location>
</feature>